<evidence type="ECO:0000259" key="1">
    <source>
        <dbReference type="PROSITE" id="PS51531"/>
    </source>
</evidence>
<dbReference type="InterPro" id="IPR032675">
    <property type="entry name" value="LRR_dom_sf"/>
</dbReference>
<organism evidence="2 3">
    <name type="scientific">phage Lak_Megaphage_RVC_AP1_GC26</name>
    <dbReference type="NCBI Taxonomy" id="3109224"/>
    <lineage>
        <taxon>Viruses</taxon>
        <taxon>Duplodnaviria</taxon>
        <taxon>Heunggongvirae</taxon>
        <taxon>Uroviricota</taxon>
        <taxon>Caudoviricetes</taxon>
        <taxon>Caudoviricetes code 15 clade</taxon>
    </lineage>
</organism>
<evidence type="ECO:0000313" key="2">
    <source>
        <dbReference type="EMBL" id="WQJ54427.1"/>
    </source>
</evidence>
<dbReference type="PROSITE" id="PS51531">
    <property type="entry name" value="FV_PR"/>
    <property type="match status" value="1"/>
</dbReference>
<reference evidence="2 3" key="1">
    <citation type="submission" date="2023-11" db="EMBL/GenBank/DDBJ databases">
        <authorList>
            <person name="Cook R."/>
            <person name="Crisci M."/>
            <person name="Pye H."/>
            <person name="Adriaenssens E."/>
            <person name="Santini J."/>
        </authorList>
    </citation>
    <scope>NUCLEOTIDE SEQUENCE [LARGE SCALE GENOMIC DNA]</scope>
    <source>
        <strain evidence="2">Lak_Megaphage_RVC_AP1_GC26</strain>
    </source>
</reference>
<dbReference type="SUPFAM" id="SSF52058">
    <property type="entry name" value="L domain-like"/>
    <property type="match status" value="1"/>
</dbReference>
<protein>
    <recommendedName>
        <fullName evidence="1">Peptidase A9 domain-containing protein</fullName>
    </recommendedName>
</protein>
<evidence type="ECO:0000313" key="3">
    <source>
        <dbReference type="Proteomes" id="UP001346559"/>
    </source>
</evidence>
<sequence length="348" mass="40000">MNKQIKQLLENLFDDYDDLIQNDDNIGKYSIGKKIYDEDIKKKVKEWLHYNIASSPENNNIDRNLTFEYIDDILYCNLHFNDYMTVFMSEIPDYVKINKITCKNIKFNSLYNLPKEIDGTMFIVSYNHTKLIGNFPEKIGCLKIQNSKIKSLEGLNDNCVSIESLEIETCNNFQYFMGIPEKVGRISIQECNKLQNLIGLPESVDDIELTDLRKFSSLEGCPKELKGDLRITDCKKLLSLKYISSLIIGDCSVTYTGIEHLDMAESKTRIIGDFNVSNNKLVDLSNGPEDVRGNYDCAYNPKLTCLNAQDTFMSGYKKTFYCTKNRRLKTLQGLPMMIKGDIIINTDL</sequence>
<feature type="domain" description="Peptidase A9" evidence="1">
    <location>
        <begin position="1"/>
        <end position="25"/>
    </location>
</feature>
<keyword evidence="3" id="KW-1185">Reference proteome</keyword>
<dbReference type="InterPro" id="IPR001641">
    <property type="entry name" value="Spumavirus_A9"/>
</dbReference>
<dbReference type="Gene3D" id="3.80.10.10">
    <property type="entry name" value="Ribonuclease Inhibitor"/>
    <property type="match status" value="1"/>
</dbReference>
<accession>A0ABZ0Z5F3</accession>
<name>A0ABZ0Z5F3_9CAUD</name>
<dbReference type="EMBL" id="OR769218">
    <property type="protein sequence ID" value="WQJ54427.1"/>
    <property type="molecule type" value="Genomic_DNA"/>
</dbReference>
<dbReference type="Proteomes" id="UP001346559">
    <property type="component" value="Segment"/>
</dbReference>
<proteinExistence type="predicted"/>